<evidence type="ECO:0000256" key="2">
    <source>
        <dbReference type="ARBA" id="ARBA00023002"/>
    </source>
</evidence>
<sequence length="340" mass="35440">MTDRYDVVVVGGGAAGLAAAVTLGRSLRSVLVVDAGEPRNAPAAGAHNLLGREGVPPQELLAAGRREAESYGAEVRSDRAVGARRDGDGLVVSLAEGGDVRARVLLLATGLTDVLPDVPGVRERWGADVLHCPYCHGWEVRGRRIGVLATSDNAPHQALLMRQLSDDVTLFLHSGPDLEDTEREQLVALDVRLVQGTVERLDHDDDALRAVVLADGRRFDVDAVAVAPRFVANADLYEQLGGTVSEHPFGTYVSSSPGGRTDLPDVWVAGNATDLAAMVGGAATAGVLAAAGINGDLVHADAEAAVRRRSERFDAATEARPHASLAGGRVHGLEPVGGHG</sequence>
<dbReference type="PANTHER" id="PTHR48105">
    <property type="entry name" value="THIOREDOXIN REDUCTASE 1-RELATED-RELATED"/>
    <property type="match status" value="1"/>
</dbReference>
<dbReference type="AlphaFoldDB" id="A0A4P7SGX4"/>
<protein>
    <submittedName>
        <fullName evidence="6">NAD(P)/FAD-dependent oxidoreductase</fullName>
    </submittedName>
</protein>
<evidence type="ECO:0000313" key="6">
    <source>
        <dbReference type="EMBL" id="QCB92757.1"/>
    </source>
</evidence>
<dbReference type="OrthoDB" id="9786503at2"/>
<name>A0A4P7SGX4_9CELL</name>
<evidence type="ECO:0000256" key="1">
    <source>
        <dbReference type="ARBA" id="ARBA00022630"/>
    </source>
</evidence>
<evidence type="ECO:0000256" key="4">
    <source>
        <dbReference type="SAM" id="MobiDB-lite"/>
    </source>
</evidence>
<dbReference type="InterPro" id="IPR050097">
    <property type="entry name" value="Ferredoxin-NADP_redctase_2"/>
</dbReference>
<keyword evidence="1" id="KW-0285">Flavoprotein</keyword>
<gene>
    <name evidence="6" type="ORF">E5225_03485</name>
</gene>
<comment type="catalytic activity">
    <reaction evidence="3">
        <text>[thioredoxin]-dithiol + NADP(+) = [thioredoxin]-disulfide + NADPH + H(+)</text>
        <dbReference type="Rhea" id="RHEA:20345"/>
        <dbReference type="Rhea" id="RHEA-COMP:10698"/>
        <dbReference type="Rhea" id="RHEA-COMP:10700"/>
        <dbReference type="ChEBI" id="CHEBI:15378"/>
        <dbReference type="ChEBI" id="CHEBI:29950"/>
        <dbReference type="ChEBI" id="CHEBI:50058"/>
        <dbReference type="ChEBI" id="CHEBI:57783"/>
        <dbReference type="ChEBI" id="CHEBI:58349"/>
        <dbReference type="EC" id="1.8.1.9"/>
    </reaction>
</comment>
<dbReference type="RefSeq" id="WP_135974480.1">
    <property type="nucleotide sequence ID" value="NZ_CP039291.1"/>
</dbReference>
<keyword evidence="7" id="KW-1185">Reference proteome</keyword>
<dbReference type="KEGG" id="celz:E5225_03485"/>
<proteinExistence type="predicted"/>
<dbReference type="Pfam" id="PF07992">
    <property type="entry name" value="Pyr_redox_2"/>
    <property type="match status" value="1"/>
</dbReference>
<keyword evidence="2" id="KW-0560">Oxidoreductase</keyword>
<organism evidence="6 7">
    <name type="scientific">Cellulomonas shaoxiangyii</name>
    <dbReference type="NCBI Taxonomy" id="2566013"/>
    <lineage>
        <taxon>Bacteria</taxon>
        <taxon>Bacillati</taxon>
        <taxon>Actinomycetota</taxon>
        <taxon>Actinomycetes</taxon>
        <taxon>Micrococcales</taxon>
        <taxon>Cellulomonadaceae</taxon>
        <taxon>Cellulomonas</taxon>
    </lineage>
</organism>
<reference evidence="6 7" key="1">
    <citation type="submission" date="2019-04" db="EMBL/GenBank/DDBJ databases">
        <title>Isolation and identification of Cellulomonas shaoxiangyii sp. Nov. isolated from feces of the Tibetan antelopes (Pantholops hodgsonii) in the Qinghai-Tibet plateau of China.</title>
        <authorList>
            <person name="Tian Z."/>
        </authorList>
    </citation>
    <scope>NUCLEOTIDE SEQUENCE [LARGE SCALE GENOMIC DNA]</scope>
    <source>
        <strain evidence="6 7">Z28</strain>
    </source>
</reference>
<evidence type="ECO:0000313" key="7">
    <source>
        <dbReference type="Proteomes" id="UP000296469"/>
    </source>
</evidence>
<dbReference type="InterPro" id="IPR036188">
    <property type="entry name" value="FAD/NAD-bd_sf"/>
</dbReference>
<dbReference type="Gene3D" id="3.50.50.60">
    <property type="entry name" value="FAD/NAD(P)-binding domain"/>
    <property type="match status" value="2"/>
</dbReference>
<dbReference type="InterPro" id="IPR023753">
    <property type="entry name" value="FAD/NAD-binding_dom"/>
</dbReference>
<evidence type="ECO:0000256" key="3">
    <source>
        <dbReference type="ARBA" id="ARBA00048132"/>
    </source>
</evidence>
<evidence type="ECO:0000259" key="5">
    <source>
        <dbReference type="Pfam" id="PF07992"/>
    </source>
</evidence>
<feature type="domain" description="FAD/NAD(P)-binding" evidence="5">
    <location>
        <begin position="5"/>
        <end position="273"/>
    </location>
</feature>
<dbReference type="SUPFAM" id="SSF51905">
    <property type="entry name" value="FAD/NAD(P)-binding domain"/>
    <property type="match status" value="1"/>
</dbReference>
<accession>A0A4P7SGX4</accession>
<dbReference type="PRINTS" id="PR00469">
    <property type="entry name" value="PNDRDTASEII"/>
</dbReference>
<dbReference type="GO" id="GO:0004791">
    <property type="term" value="F:thioredoxin-disulfide reductase (NADPH) activity"/>
    <property type="evidence" value="ECO:0007669"/>
    <property type="project" value="UniProtKB-EC"/>
</dbReference>
<dbReference type="PRINTS" id="PR00368">
    <property type="entry name" value="FADPNR"/>
</dbReference>
<dbReference type="Proteomes" id="UP000296469">
    <property type="component" value="Chromosome"/>
</dbReference>
<dbReference type="EMBL" id="CP039291">
    <property type="protein sequence ID" value="QCB92757.1"/>
    <property type="molecule type" value="Genomic_DNA"/>
</dbReference>
<feature type="region of interest" description="Disordered" evidence="4">
    <location>
        <begin position="314"/>
        <end position="340"/>
    </location>
</feature>